<organism evidence="1 2">
    <name type="scientific">Pyronema omphalodes (strain CBS 100304)</name>
    <name type="common">Pyronema confluens</name>
    <dbReference type="NCBI Taxonomy" id="1076935"/>
    <lineage>
        <taxon>Eukaryota</taxon>
        <taxon>Fungi</taxon>
        <taxon>Dikarya</taxon>
        <taxon>Ascomycota</taxon>
        <taxon>Pezizomycotina</taxon>
        <taxon>Pezizomycetes</taxon>
        <taxon>Pezizales</taxon>
        <taxon>Pyronemataceae</taxon>
        <taxon>Pyronema</taxon>
    </lineage>
</organism>
<dbReference type="EMBL" id="HF936516">
    <property type="protein sequence ID" value="CCX34335.1"/>
    <property type="molecule type" value="Genomic_DNA"/>
</dbReference>
<dbReference type="AlphaFoldDB" id="U4LQY4"/>
<evidence type="ECO:0000313" key="2">
    <source>
        <dbReference type="Proteomes" id="UP000018144"/>
    </source>
</evidence>
<keyword evidence="2" id="KW-1185">Reference proteome</keyword>
<reference evidence="1 2" key="1">
    <citation type="journal article" date="2013" name="PLoS Genet.">
        <title>The genome and development-dependent transcriptomes of Pyronema confluens: a window into fungal evolution.</title>
        <authorList>
            <person name="Traeger S."/>
            <person name="Altegoer F."/>
            <person name="Freitag M."/>
            <person name="Gabaldon T."/>
            <person name="Kempken F."/>
            <person name="Kumar A."/>
            <person name="Marcet-Houben M."/>
            <person name="Poggeler S."/>
            <person name="Stajich J.E."/>
            <person name="Nowrousian M."/>
        </authorList>
    </citation>
    <scope>NUCLEOTIDE SEQUENCE [LARGE SCALE GENOMIC DNA]</scope>
    <source>
        <strain evidence="2">CBS 100304</strain>
        <tissue evidence="1">Vegetative mycelium</tissue>
    </source>
</reference>
<protein>
    <submittedName>
        <fullName evidence="1">Uncharacterized protein</fullName>
    </submittedName>
</protein>
<gene>
    <name evidence="1" type="ORF">PCON_03531</name>
</gene>
<name>U4LQY4_PYROM</name>
<sequence>MKLAVQVTTSHRDTGASFDVFLLSPAWPHVSIERCTFFIAAPANSASPRRIPFHRLFTVLAGRFAYHDFFISQTMKNFRKHRRKTAVADADACPDAYGLQFVLPQGRTSAALNVAMLPHTIVPLIRGFD</sequence>
<accession>U4LQY4</accession>
<dbReference type="Proteomes" id="UP000018144">
    <property type="component" value="Unassembled WGS sequence"/>
</dbReference>
<evidence type="ECO:0000313" key="1">
    <source>
        <dbReference type="EMBL" id="CCX34335.1"/>
    </source>
</evidence>
<proteinExistence type="predicted"/>